<comment type="function">
    <text evidence="11">Fluoride-specific ion channel. Important for reducing fluoride concentration in the cell, thus reducing its toxicity.</text>
</comment>
<evidence type="ECO:0000256" key="1">
    <source>
        <dbReference type="ARBA" id="ARBA00004651"/>
    </source>
</evidence>
<evidence type="ECO:0000256" key="2">
    <source>
        <dbReference type="ARBA" id="ARBA00022475"/>
    </source>
</evidence>
<evidence type="ECO:0000256" key="9">
    <source>
        <dbReference type="ARBA" id="ARBA00035120"/>
    </source>
</evidence>
<dbReference type="NCBIfam" id="TIGR00494">
    <property type="entry name" value="crcB"/>
    <property type="match status" value="1"/>
</dbReference>
<dbReference type="HAMAP" id="MF_00454">
    <property type="entry name" value="FluC"/>
    <property type="match status" value="1"/>
</dbReference>
<organism evidence="12 13">
    <name type="scientific">Desulfurispira natronophila</name>
    <dbReference type="NCBI Taxonomy" id="682562"/>
    <lineage>
        <taxon>Bacteria</taxon>
        <taxon>Pseudomonadati</taxon>
        <taxon>Chrysiogenota</taxon>
        <taxon>Chrysiogenia</taxon>
        <taxon>Chrysiogenales</taxon>
        <taxon>Chrysiogenaceae</taxon>
        <taxon>Desulfurispira</taxon>
    </lineage>
</organism>
<protein>
    <recommendedName>
        <fullName evidence="11">Fluoride-specific ion channel FluC</fullName>
    </recommendedName>
</protein>
<comment type="caution">
    <text evidence="12">The sequence shown here is derived from an EMBL/GenBank/DDBJ whole genome shotgun (WGS) entry which is preliminary data.</text>
</comment>
<comment type="similarity">
    <text evidence="9 11">Belongs to the fluoride channel Fluc/FEX (TC 1.A.43) family.</text>
</comment>
<accession>A0A7W7Y4Z8</accession>
<keyword evidence="13" id="KW-1185">Reference proteome</keyword>
<comment type="activity regulation">
    <text evidence="11">Na(+) is not transported, but it plays an essential structural role and its presence is essential for fluoride channel function.</text>
</comment>
<keyword evidence="6 11" id="KW-0406">Ion transport</keyword>
<dbReference type="GO" id="GO:0140114">
    <property type="term" value="P:cellular detoxification of fluoride"/>
    <property type="evidence" value="ECO:0007669"/>
    <property type="project" value="UniProtKB-UniRule"/>
</dbReference>
<keyword evidence="11" id="KW-0479">Metal-binding</keyword>
<feature type="transmembrane region" description="Helical" evidence="11">
    <location>
        <begin position="36"/>
        <end position="56"/>
    </location>
</feature>
<dbReference type="GO" id="GO:0062054">
    <property type="term" value="F:fluoride channel activity"/>
    <property type="evidence" value="ECO:0007669"/>
    <property type="project" value="UniProtKB-UniRule"/>
</dbReference>
<evidence type="ECO:0000313" key="13">
    <source>
        <dbReference type="Proteomes" id="UP000528322"/>
    </source>
</evidence>
<sequence length="127" mass="13184">MAVNILLVALGGAMGALARFGTGVLALRVFGGSFPYGTLMVNVLGSFVLGLLYVMIVQKGLLSEQVRLLLAVGFLGSYTTFSTFALESVLLGESGTIFLAALNIIANVSVCLGAMLCAMYLARLLTA</sequence>
<evidence type="ECO:0000313" key="12">
    <source>
        <dbReference type="EMBL" id="MBB5022195.1"/>
    </source>
</evidence>
<evidence type="ECO:0000256" key="4">
    <source>
        <dbReference type="ARBA" id="ARBA00022692"/>
    </source>
</evidence>
<comment type="catalytic activity">
    <reaction evidence="10">
        <text>fluoride(in) = fluoride(out)</text>
        <dbReference type="Rhea" id="RHEA:76159"/>
        <dbReference type="ChEBI" id="CHEBI:17051"/>
    </reaction>
    <physiologicalReaction direction="left-to-right" evidence="10">
        <dbReference type="Rhea" id="RHEA:76160"/>
    </physiologicalReaction>
</comment>
<keyword evidence="4 11" id="KW-0812">Transmembrane</keyword>
<dbReference type="InterPro" id="IPR003691">
    <property type="entry name" value="FluC"/>
</dbReference>
<evidence type="ECO:0000256" key="7">
    <source>
        <dbReference type="ARBA" id="ARBA00023136"/>
    </source>
</evidence>
<gene>
    <name evidence="11" type="primary">fluC</name>
    <name evidence="11" type="synonym">crcB</name>
    <name evidence="12" type="ORF">HNR37_001523</name>
</gene>
<feature type="binding site" evidence="11">
    <location>
        <position position="79"/>
    </location>
    <ligand>
        <name>Na(+)</name>
        <dbReference type="ChEBI" id="CHEBI:29101"/>
        <note>structural</note>
    </ligand>
</feature>
<evidence type="ECO:0000256" key="3">
    <source>
        <dbReference type="ARBA" id="ARBA00022519"/>
    </source>
</evidence>
<keyword evidence="11" id="KW-0915">Sodium</keyword>
<keyword evidence="8 11" id="KW-0407">Ion channel</keyword>
<dbReference type="RefSeq" id="WP_221270454.1">
    <property type="nucleotide sequence ID" value="NZ_JACHID010000008.1"/>
</dbReference>
<keyword evidence="5 11" id="KW-1133">Transmembrane helix</keyword>
<dbReference type="EMBL" id="JACHID010000008">
    <property type="protein sequence ID" value="MBB5022195.1"/>
    <property type="molecule type" value="Genomic_DNA"/>
</dbReference>
<dbReference type="Proteomes" id="UP000528322">
    <property type="component" value="Unassembled WGS sequence"/>
</dbReference>
<keyword evidence="11" id="KW-0813">Transport</keyword>
<evidence type="ECO:0000256" key="6">
    <source>
        <dbReference type="ARBA" id="ARBA00023065"/>
    </source>
</evidence>
<keyword evidence="2 11" id="KW-1003">Cell membrane</keyword>
<dbReference type="GO" id="GO:0005886">
    <property type="term" value="C:plasma membrane"/>
    <property type="evidence" value="ECO:0007669"/>
    <property type="project" value="UniProtKB-SubCell"/>
</dbReference>
<feature type="binding site" evidence="11">
    <location>
        <position position="76"/>
    </location>
    <ligand>
        <name>Na(+)</name>
        <dbReference type="ChEBI" id="CHEBI:29101"/>
        <note>structural</note>
    </ligand>
</feature>
<feature type="transmembrane region" description="Helical" evidence="11">
    <location>
        <begin position="97"/>
        <end position="122"/>
    </location>
</feature>
<reference evidence="12 13" key="1">
    <citation type="submission" date="2020-08" db="EMBL/GenBank/DDBJ databases">
        <title>Genomic Encyclopedia of Type Strains, Phase IV (KMG-IV): sequencing the most valuable type-strain genomes for metagenomic binning, comparative biology and taxonomic classification.</title>
        <authorList>
            <person name="Goeker M."/>
        </authorList>
    </citation>
    <scope>NUCLEOTIDE SEQUENCE [LARGE SCALE GENOMIC DNA]</scope>
    <source>
        <strain evidence="12 13">DSM 22071</strain>
    </source>
</reference>
<dbReference type="AlphaFoldDB" id="A0A7W7Y4Z8"/>
<evidence type="ECO:0000256" key="11">
    <source>
        <dbReference type="HAMAP-Rule" id="MF_00454"/>
    </source>
</evidence>
<feature type="transmembrane region" description="Helical" evidence="11">
    <location>
        <begin position="68"/>
        <end position="91"/>
    </location>
</feature>
<dbReference type="Pfam" id="PF02537">
    <property type="entry name" value="CRCB"/>
    <property type="match status" value="1"/>
</dbReference>
<proteinExistence type="inferred from homology"/>
<dbReference type="PANTHER" id="PTHR28259:SF1">
    <property type="entry name" value="FLUORIDE EXPORT PROTEIN 1-RELATED"/>
    <property type="match status" value="1"/>
</dbReference>
<dbReference type="PANTHER" id="PTHR28259">
    <property type="entry name" value="FLUORIDE EXPORT PROTEIN 1-RELATED"/>
    <property type="match status" value="1"/>
</dbReference>
<evidence type="ECO:0000256" key="5">
    <source>
        <dbReference type="ARBA" id="ARBA00022989"/>
    </source>
</evidence>
<evidence type="ECO:0000256" key="10">
    <source>
        <dbReference type="ARBA" id="ARBA00035585"/>
    </source>
</evidence>
<dbReference type="GO" id="GO:0046872">
    <property type="term" value="F:metal ion binding"/>
    <property type="evidence" value="ECO:0007669"/>
    <property type="project" value="UniProtKB-KW"/>
</dbReference>
<keyword evidence="3" id="KW-0997">Cell inner membrane</keyword>
<keyword evidence="7 11" id="KW-0472">Membrane</keyword>
<name>A0A7W7Y4Z8_9BACT</name>
<evidence type="ECO:0000256" key="8">
    <source>
        <dbReference type="ARBA" id="ARBA00023303"/>
    </source>
</evidence>
<comment type="subcellular location">
    <subcellularLocation>
        <location evidence="1 11">Cell membrane</location>
        <topology evidence="1 11">Multi-pass membrane protein</topology>
    </subcellularLocation>
</comment>